<accession>C1E657</accession>
<organism evidence="1 2">
    <name type="scientific">Micromonas commoda (strain RCC299 / NOUM17 / CCMP2709)</name>
    <name type="common">Picoplanktonic green alga</name>
    <dbReference type="NCBI Taxonomy" id="296587"/>
    <lineage>
        <taxon>Eukaryota</taxon>
        <taxon>Viridiplantae</taxon>
        <taxon>Chlorophyta</taxon>
        <taxon>Mamiellophyceae</taxon>
        <taxon>Mamiellales</taxon>
        <taxon>Mamiellaceae</taxon>
        <taxon>Micromonas</taxon>
    </lineage>
</organism>
<protein>
    <submittedName>
        <fullName evidence="1">Uncharacterized protein</fullName>
    </submittedName>
</protein>
<proteinExistence type="predicted"/>
<dbReference type="Proteomes" id="UP000002009">
    <property type="component" value="Chromosome 5"/>
</dbReference>
<gene>
    <name evidence="1" type="ORF">MICPUN_100497</name>
</gene>
<dbReference type="KEGG" id="mis:MICPUN_100497"/>
<dbReference type="AlphaFoldDB" id="C1E657"/>
<dbReference type="EMBL" id="CP001326">
    <property type="protein sequence ID" value="ACO63752.1"/>
    <property type="molecule type" value="Genomic_DNA"/>
</dbReference>
<keyword evidence="2" id="KW-1185">Reference proteome</keyword>
<evidence type="ECO:0000313" key="2">
    <source>
        <dbReference type="Proteomes" id="UP000002009"/>
    </source>
</evidence>
<reference evidence="1 2" key="1">
    <citation type="journal article" date="2009" name="Science">
        <title>Green evolution and dynamic adaptations revealed by genomes of the marine picoeukaryotes Micromonas.</title>
        <authorList>
            <person name="Worden A.Z."/>
            <person name="Lee J.H."/>
            <person name="Mock T."/>
            <person name="Rouze P."/>
            <person name="Simmons M.P."/>
            <person name="Aerts A.L."/>
            <person name="Allen A.E."/>
            <person name="Cuvelier M.L."/>
            <person name="Derelle E."/>
            <person name="Everett M.V."/>
            <person name="Foulon E."/>
            <person name="Grimwood J."/>
            <person name="Gundlach H."/>
            <person name="Henrissat B."/>
            <person name="Napoli C."/>
            <person name="McDonald S.M."/>
            <person name="Parker M.S."/>
            <person name="Rombauts S."/>
            <person name="Salamov A."/>
            <person name="Von Dassow P."/>
            <person name="Badger J.H."/>
            <person name="Coutinho P.M."/>
            <person name="Demir E."/>
            <person name="Dubchak I."/>
            <person name="Gentemann C."/>
            <person name="Eikrem W."/>
            <person name="Gready J.E."/>
            <person name="John U."/>
            <person name="Lanier W."/>
            <person name="Lindquist E.A."/>
            <person name="Lucas S."/>
            <person name="Mayer K.F."/>
            <person name="Moreau H."/>
            <person name="Not F."/>
            <person name="Otillar R."/>
            <person name="Panaud O."/>
            <person name="Pangilinan J."/>
            <person name="Paulsen I."/>
            <person name="Piegu B."/>
            <person name="Poliakov A."/>
            <person name="Robbens S."/>
            <person name="Schmutz J."/>
            <person name="Toulza E."/>
            <person name="Wyss T."/>
            <person name="Zelensky A."/>
            <person name="Zhou K."/>
            <person name="Armbrust E.V."/>
            <person name="Bhattacharya D."/>
            <person name="Goodenough U.W."/>
            <person name="Van de Peer Y."/>
            <person name="Grigoriev I.V."/>
        </authorList>
    </citation>
    <scope>NUCLEOTIDE SEQUENCE [LARGE SCALE GENOMIC DNA]</scope>
    <source>
        <strain evidence="2">RCC299 / NOUM17</strain>
    </source>
</reference>
<dbReference type="RefSeq" id="XP_002502494.1">
    <property type="nucleotide sequence ID" value="XM_002502448.1"/>
</dbReference>
<name>C1E657_MICCC</name>
<evidence type="ECO:0000313" key="1">
    <source>
        <dbReference type="EMBL" id="ACO63752.1"/>
    </source>
</evidence>
<dbReference type="InParanoid" id="C1E657"/>
<sequence length="460" mass="50469">MCRLVEEPLGPGTLHGGLLDGRREWPEIVQVLACDPDSFEPLDLTEGVYESEAGSETRVMMTYDDGEWDGAPRRGIGRRDANIANIAPLPGETWLGCWAATCAFVAAGTNATLGACRTDRPKHTLAPLPEKGYPGLVAPICLQRRRRQLLWLMFGGAGASDVDERAQIGIGIVCVYATLNYVRYLRSLGARTRVFEAARARAMATAGRLASIGRWELAVALTRAAVPEMESDPPNAPKAVQEINRPRRFRWSVPNANNIRSFLRMSLSSRQWCRLCLLDSSFPHTKSEDPSVVRHVESNIAVSDWFIDQVYAGTVVRPDNLQDIERLSLSVILTSQAIREMYTVVCKDGKRVLSLEEAVTRDLARTAGGLSVQGNYPSALARLAAAMQARARALGIMAQHLGLDAMSVEDACCLGPPLFIWPHECEHEQPLYKAVRALVGIVKITSACDSERRPSLPAQP</sequence>
<dbReference type="GeneID" id="8243399"/>